<evidence type="ECO:0000313" key="4">
    <source>
        <dbReference type="Proteomes" id="UP000218209"/>
    </source>
</evidence>
<dbReference type="Proteomes" id="UP000218209">
    <property type="component" value="Unassembled WGS sequence"/>
</dbReference>
<evidence type="ECO:0000256" key="1">
    <source>
        <dbReference type="SAM" id="MobiDB-lite"/>
    </source>
</evidence>
<feature type="chain" id="PRO_5013321701" description="Coenzyme Q-binding protein COQ10 START domain-containing protein" evidence="2">
    <location>
        <begin position="28"/>
        <end position="331"/>
    </location>
</feature>
<sequence>MRSYETAATASSATSALFLVGSTSVLAASTLSTAPTATTAFASSVPVGVGSFTRAAVGGGWCVPRPARPACVRGHRPADRRAAGAGRCRASPTMVHFRVECTLPLPADLFWELRDTPAFLKHVVDDKLLTSITSTPPTAHPTLPDTLTRTQSYTPATVACPDFLRPLVGSTAFAVTDHQTWAAAPPPPTRSTTKSRPPSSPPSPPRRARCRSRRGQRRRPCPCRPPTRASRRRPTRPRQTCARTLSTAPRRCGSCTLGALWRAPLSTTSAPFTRATRGVWGGFACGSLAPMAPTRMGGGWGGSAPLRAATWPPSPAGVTATATASAARRPT</sequence>
<evidence type="ECO:0000256" key="2">
    <source>
        <dbReference type="SAM" id="SignalP"/>
    </source>
</evidence>
<reference evidence="3 4" key="1">
    <citation type="submission" date="2017-03" db="EMBL/GenBank/DDBJ databases">
        <title>WGS assembly of Porphyra umbilicalis.</title>
        <authorList>
            <person name="Brawley S.H."/>
            <person name="Blouin N.A."/>
            <person name="Ficko-Blean E."/>
            <person name="Wheeler G.L."/>
            <person name="Lohr M."/>
            <person name="Goodson H.V."/>
            <person name="Jenkins J.W."/>
            <person name="Blaby-Haas C.E."/>
            <person name="Helliwell K.E."/>
            <person name="Chan C."/>
            <person name="Marriage T."/>
            <person name="Bhattacharya D."/>
            <person name="Klein A.S."/>
            <person name="Badis Y."/>
            <person name="Brodie J."/>
            <person name="Cao Y."/>
            <person name="Collen J."/>
            <person name="Dittami S.M."/>
            <person name="Gachon C.M."/>
            <person name="Green B.R."/>
            <person name="Karpowicz S."/>
            <person name="Kim J.W."/>
            <person name="Kudahl U."/>
            <person name="Lin S."/>
            <person name="Michel G."/>
            <person name="Mittag M."/>
            <person name="Olson B.J."/>
            <person name="Pangilinan J."/>
            <person name="Peng Y."/>
            <person name="Qiu H."/>
            <person name="Shu S."/>
            <person name="Singer J.T."/>
            <person name="Smith A.G."/>
            <person name="Sprecher B.N."/>
            <person name="Wagner V."/>
            <person name="Wang W."/>
            <person name="Wang Z.-Y."/>
            <person name="Yan J."/>
            <person name="Yarish C."/>
            <person name="Zoeuner-Riek S."/>
            <person name="Zhuang Y."/>
            <person name="Zou Y."/>
            <person name="Lindquist E.A."/>
            <person name="Grimwood J."/>
            <person name="Barry K."/>
            <person name="Rokhsar D.S."/>
            <person name="Schmutz J."/>
            <person name="Stiller J.W."/>
            <person name="Grossman A.R."/>
            <person name="Prochnik S.E."/>
        </authorList>
    </citation>
    <scope>NUCLEOTIDE SEQUENCE [LARGE SCALE GENOMIC DNA]</scope>
    <source>
        <strain evidence="3">4086291</strain>
    </source>
</reference>
<evidence type="ECO:0000313" key="3">
    <source>
        <dbReference type="EMBL" id="OSX81068.1"/>
    </source>
</evidence>
<proteinExistence type="predicted"/>
<dbReference type="AlphaFoldDB" id="A0A1X6PK29"/>
<feature type="region of interest" description="Disordered" evidence="1">
    <location>
        <begin position="311"/>
        <end position="331"/>
    </location>
</feature>
<keyword evidence="4" id="KW-1185">Reference proteome</keyword>
<feature type="compositionally biased region" description="Basic residues" evidence="1">
    <location>
        <begin position="206"/>
        <end position="221"/>
    </location>
</feature>
<dbReference type="EMBL" id="KV918766">
    <property type="protein sequence ID" value="OSX81068.1"/>
    <property type="molecule type" value="Genomic_DNA"/>
</dbReference>
<gene>
    <name evidence="3" type="ORF">BU14_0027s0094</name>
</gene>
<evidence type="ECO:0008006" key="5">
    <source>
        <dbReference type="Google" id="ProtNLM"/>
    </source>
</evidence>
<feature type="compositionally biased region" description="Low complexity" evidence="1">
    <location>
        <begin position="316"/>
        <end position="331"/>
    </location>
</feature>
<organism evidence="3 4">
    <name type="scientific">Porphyra umbilicalis</name>
    <name type="common">Purple laver</name>
    <name type="synonym">Red alga</name>
    <dbReference type="NCBI Taxonomy" id="2786"/>
    <lineage>
        <taxon>Eukaryota</taxon>
        <taxon>Rhodophyta</taxon>
        <taxon>Bangiophyceae</taxon>
        <taxon>Bangiales</taxon>
        <taxon>Bangiaceae</taxon>
        <taxon>Porphyra</taxon>
    </lineage>
</organism>
<accession>A0A1X6PK29</accession>
<feature type="signal peptide" evidence="2">
    <location>
        <begin position="1"/>
        <end position="27"/>
    </location>
</feature>
<protein>
    <recommendedName>
        <fullName evidence="5">Coenzyme Q-binding protein COQ10 START domain-containing protein</fullName>
    </recommendedName>
</protein>
<keyword evidence="2" id="KW-0732">Signal</keyword>
<name>A0A1X6PK29_PORUM</name>
<feature type="region of interest" description="Disordered" evidence="1">
    <location>
        <begin position="180"/>
        <end position="243"/>
    </location>
</feature>